<accession>A0A8S5SLE3</accession>
<evidence type="ECO:0000256" key="1">
    <source>
        <dbReference type="SAM" id="Phobius"/>
    </source>
</evidence>
<reference evidence="2" key="1">
    <citation type="journal article" date="2021" name="Proc. Natl. Acad. Sci. U.S.A.">
        <title>A Catalog of Tens of Thousands of Viruses from Human Metagenomes Reveals Hidden Associations with Chronic Diseases.</title>
        <authorList>
            <person name="Tisza M.J."/>
            <person name="Buck C.B."/>
        </authorList>
    </citation>
    <scope>NUCLEOTIDE SEQUENCE</scope>
    <source>
        <strain evidence="2">Ctf5T2</strain>
    </source>
</reference>
<dbReference type="EMBL" id="BK032623">
    <property type="protein sequence ID" value="DAF51877.1"/>
    <property type="molecule type" value="Genomic_DNA"/>
</dbReference>
<organism evidence="2">
    <name type="scientific">Podoviridae sp. ctf5T2</name>
    <dbReference type="NCBI Taxonomy" id="2827743"/>
    <lineage>
        <taxon>Viruses</taxon>
        <taxon>Duplodnaviria</taxon>
        <taxon>Heunggongvirae</taxon>
        <taxon>Uroviricota</taxon>
        <taxon>Caudoviricetes</taxon>
    </lineage>
</organism>
<sequence>MFMQEMEYIHVDIPHFVIVLFTYIMLIIQNRSYTLGLLPM</sequence>
<feature type="transmembrane region" description="Helical" evidence="1">
    <location>
        <begin position="12"/>
        <end position="30"/>
    </location>
</feature>
<keyword evidence="1" id="KW-1133">Transmembrane helix</keyword>
<keyword evidence="1" id="KW-0812">Transmembrane</keyword>
<evidence type="ECO:0000313" key="2">
    <source>
        <dbReference type="EMBL" id="DAF51877.1"/>
    </source>
</evidence>
<name>A0A8S5SLE3_9CAUD</name>
<keyword evidence="1" id="KW-0472">Membrane</keyword>
<protein>
    <submittedName>
        <fullName evidence="2">Uncharacterized protein</fullName>
    </submittedName>
</protein>
<proteinExistence type="predicted"/>